<sequence length="150" mass="17100">MKLDKITKHNIYEVMRLGLKESQKGFVSSNALSIAESSVNPDYRTRAAVVGEKIVGFVMYTEWVNAVWMKEQKPGEYYIPRVMIDKSHQGKGYGRQLMVLVLNEIKMNQPKAIHIVYCAKNTAAKNLYESFGFKEYGTDAHGDTLARIDF</sequence>
<dbReference type="GO" id="GO:0016747">
    <property type="term" value="F:acyltransferase activity, transferring groups other than amino-acyl groups"/>
    <property type="evidence" value="ECO:0007669"/>
    <property type="project" value="InterPro"/>
</dbReference>
<evidence type="ECO:0000256" key="1">
    <source>
        <dbReference type="ARBA" id="ARBA00022679"/>
    </source>
</evidence>
<keyword evidence="1" id="KW-0808">Transferase</keyword>
<protein>
    <submittedName>
        <fullName evidence="4">Acyl-CoA N-acyltransferase</fullName>
    </submittedName>
</protein>
<dbReference type="RefSeq" id="WP_022602423.1">
    <property type="nucleotide sequence ID" value="NZ_LK391965.1"/>
</dbReference>
<dbReference type="CDD" id="cd04301">
    <property type="entry name" value="NAT_SF"/>
    <property type="match status" value="1"/>
</dbReference>
<dbReference type="InterPro" id="IPR016181">
    <property type="entry name" value="Acyl_CoA_acyltransferase"/>
</dbReference>
<dbReference type="InterPro" id="IPR050680">
    <property type="entry name" value="YpeA/RimI_acetyltransf"/>
</dbReference>
<evidence type="ECO:0000313" key="4">
    <source>
        <dbReference type="EMBL" id="CCO47336.1"/>
    </source>
</evidence>
<feature type="domain" description="N-acetyltransferase" evidence="3">
    <location>
        <begin position="1"/>
        <end position="150"/>
    </location>
</feature>
<gene>
    <name evidence="4" type="ORF">VIBNISOn1_30027</name>
</gene>
<keyword evidence="2" id="KW-0012">Acyltransferase</keyword>
<dbReference type="InterPro" id="IPR000182">
    <property type="entry name" value="GNAT_dom"/>
</dbReference>
<dbReference type="Gene3D" id="3.40.630.30">
    <property type="match status" value="1"/>
</dbReference>
<organism evidence="4 5">
    <name type="scientific">Vibrio nigripulchritudo SOn1</name>
    <dbReference type="NCBI Taxonomy" id="1238450"/>
    <lineage>
        <taxon>Bacteria</taxon>
        <taxon>Pseudomonadati</taxon>
        <taxon>Pseudomonadota</taxon>
        <taxon>Gammaproteobacteria</taxon>
        <taxon>Vibrionales</taxon>
        <taxon>Vibrionaceae</taxon>
        <taxon>Vibrio</taxon>
    </lineage>
</organism>
<evidence type="ECO:0000256" key="2">
    <source>
        <dbReference type="ARBA" id="ARBA00023315"/>
    </source>
</evidence>
<comment type="caution">
    <text evidence="4">The sequence shown here is derived from an EMBL/GenBank/DDBJ whole genome shotgun (WGS) entry which is preliminary data.</text>
</comment>
<dbReference type="SUPFAM" id="SSF55729">
    <property type="entry name" value="Acyl-CoA N-acyltransferases (Nat)"/>
    <property type="match status" value="1"/>
</dbReference>
<dbReference type="PROSITE" id="PS51186">
    <property type="entry name" value="GNAT"/>
    <property type="match status" value="1"/>
</dbReference>
<evidence type="ECO:0000313" key="5">
    <source>
        <dbReference type="Proteomes" id="UP000018211"/>
    </source>
</evidence>
<accession>A0AAV2VRL0</accession>
<dbReference type="Pfam" id="PF00583">
    <property type="entry name" value="Acetyltransf_1"/>
    <property type="match status" value="1"/>
</dbReference>
<dbReference type="PANTHER" id="PTHR43420">
    <property type="entry name" value="ACETYLTRANSFERASE"/>
    <property type="match status" value="1"/>
</dbReference>
<dbReference type="PANTHER" id="PTHR43420:SF47">
    <property type="entry name" value="N-ACETYLTRANSFERASE DOMAIN-CONTAINING PROTEIN"/>
    <property type="match status" value="1"/>
</dbReference>
<reference evidence="4 5" key="1">
    <citation type="journal article" date="2013" name="ISME J.">
        <title>Comparative genomics of pathogenic lineages of Vibrio nigripulchritudo identifies virulence-associated traits.</title>
        <authorList>
            <person name="Goudenege D."/>
            <person name="Labreuche Y."/>
            <person name="Krin E."/>
            <person name="Ansquer D."/>
            <person name="Mangenot S."/>
            <person name="Calteau A."/>
            <person name="Medigue C."/>
            <person name="Mazel D."/>
            <person name="Polz M.F."/>
            <person name="Le Roux F."/>
        </authorList>
    </citation>
    <scope>NUCLEOTIDE SEQUENCE [LARGE SCALE GENOMIC DNA]</scope>
    <source>
        <strain evidence="4 5">SOn1</strain>
    </source>
</reference>
<name>A0AAV2VRL0_9VIBR</name>
<dbReference type="AlphaFoldDB" id="A0AAV2VRL0"/>
<dbReference type="EMBL" id="CAOF01000120">
    <property type="protein sequence ID" value="CCO47336.1"/>
    <property type="molecule type" value="Genomic_DNA"/>
</dbReference>
<dbReference type="Proteomes" id="UP000018211">
    <property type="component" value="Unassembled WGS sequence"/>
</dbReference>
<evidence type="ECO:0000259" key="3">
    <source>
        <dbReference type="PROSITE" id="PS51186"/>
    </source>
</evidence>
<proteinExistence type="predicted"/>